<reference evidence="2 3" key="1">
    <citation type="submission" date="2019-10" db="EMBL/GenBank/DDBJ databases">
        <authorList>
            <person name="Palmer J.M."/>
        </authorList>
    </citation>
    <scope>NUCLEOTIDE SEQUENCE [LARGE SCALE GENOMIC DNA]</scope>
    <source>
        <strain evidence="2 3">TWF694</strain>
    </source>
</reference>
<dbReference type="InterPro" id="IPR056002">
    <property type="entry name" value="DUF7580"/>
</dbReference>
<dbReference type="Pfam" id="PF24476">
    <property type="entry name" value="DUF7580"/>
    <property type="match status" value="1"/>
</dbReference>
<gene>
    <name evidence="2" type="ORF">TWF694_006629</name>
</gene>
<proteinExistence type="predicted"/>
<evidence type="ECO:0000313" key="3">
    <source>
        <dbReference type="Proteomes" id="UP001365542"/>
    </source>
</evidence>
<comment type="caution">
    <text evidence="2">The sequence shown here is derived from an EMBL/GenBank/DDBJ whole genome shotgun (WGS) entry which is preliminary data.</text>
</comment>
<dbReference type="AlphaFoldDB" id="A0AAV9XLL7"/>
<dbReference type="PANTHER" id="PTHR35186">
    <property type="entry name" value="ANK_REP_REGION DOMAIN-CONTAINING PROTEIN"/>
    <property type="match status" value="1"/>
</dbReference>
<dbReference type="EMBL" id="JAVHJO010000002">
    <property type="protein sequence ID" value="KAK6542685.1"/>
    <property type="molecule type" value="Genomic_DNA"/>
</dbReference>
<organism evidence="2 3">
    <name type="scientific">Orbilia ellipsospora</name>
    <dbReference type="NCBI Taxonomy" id="2528407"/>
    <lineage>
        <taxon>Eukaryota</taxon>
        <taxon>Fungi</taxon>
        <taxon>Dikarya</taxon>
        <taxon>Ascomycota</taxon>
        <taxon>Pezizomycotina</taxon>
        <taxon>Orbiliomycetes</taxon>
        <taxon>Orbiliales</taxon>
        <taxon>Orbiliaceae</taxon>
        <taxon>Orbilia</taxon>
    </lineage>
</organism>
<keyword evidence="3" id="KW-1185">Reference proteome</keyword>
<protein>
    <recommendedName>
        <fullName evidence="1">DUF7580 domain-containing protein</fullName>
    </recommendedName>
</protein>
<dbReference type="Proteomes" id="UP001365542">
    <property type="component" value="Unassembled WGS sequence"/>
</dbReference>
<feature type="domain" description="DUF7580" evidence="1">
    <location>
        <begin position="206"/>
        <end position="546"/>
    </location>
</feature>
<accession>A0AAV9XLL7</accession>
<name>A0AAV9XLL7_9PEZI</name>
<evidence type="ECO:0000313" key="2">
    <source>
        <dbReference type="EMBL" id="KAK6542685.1"/>
    </source>
</evidence>
<sequence length="554" mass="62210">MDVAGVVLGALPILYGAVQTYKETIQIGKRFFGKRKYVEKLANSLFFHKGTLTEVIRHLLINGGCDCISDFEEDPYHYLNDDDVKKRLHDYLGSETETVLITKLGESVGVIKKISKSIAGLVSDFEVPTDDLVEIIKKNRDQKARQVDFVPRVKLMFSAGDIKSATQDLEASMNSLCHFIKLVCDNRRAVVEKPSRNATKLAQGVRRVQKLANNLHVALSRSWKAGCHPKHGAKLFLDDRLNAASDPKRSNPASQIVFDLIFEADHQGQALWHETIVKAIEESNDASQSSGACRVTLVVPQVMATPATLTIINDLCGVIEGAKCNKQPIALFLSLDQQIGSMPTDKDILPRYFHGNETPLRQLLSSDPKSAHRDCPIPLDMRMLLALRVASNLLQLFKTQWLQRAWSKNEIFFPVTSAKKAPDFGRPFVSVLFEQCNQRGASPDDVELRMAITELGILLLEIWHGKTFETQYDLQGIPALRYQRRALAFDWMEDISYPPPILYYDAVAYCIVGINHGEARQWESDDPRLWRALCQNILAPLSKNCEGWGSRSSC</sequence>
<dbReference type="PANTHER" id="PTHR35186:SF4">
    <property type="entry name" value="PRION-INHIBITION AND PROPAGATION HELO DOMAIN-CONTAINING PROTEIN"/>
    <property type="match status" value="1"/>
</dbReference>
<evidence type="ECO:0000259" key="1">
    <source>
        <dbReference type="Pfam" id="PF24476"/>
    </source>
</evidence>